<dbReference type="PROSITE" id="PS51257">
    <property type="entry name" value="PROKAR_LIPOPROTEIN"/>
    <property type="match status" value="1"/>
</dbReference>
<evidence type="ECO:0000256" key="1">
    <source>
        <dbReference type="SAM" id="SignalP"/>
    </source>
</evidence>
<proteinExistence type="predicted"/>
<keyword evidence="3" id="KW-1185">Reference proteome</keyword>
<evidence type="ECO:0000313" key="2">
    <source>
        <dbReference type="EMBL" id="RTQ31359.1"/>
    </source>
</evidence>
<dbReference type="EMBL" id="RXOE01000009">
    <property type="protein sequence ID" value="RTQ31359.1"/>
    <property type="molecule type" value="Genomic_DNA"/>
</dbReference>
<dbReference type="OrthoDB" id="8998246at2"/>
<dbReference type="PROSITE" id="PS51318">
    <property type="entry name" value="TAT"/>
    <property type="match status" value="1"/>
</dbReference>
<feature type="signal peptide" evidence="1">
    <location>
        <begin position="1"/>
        <end position="23"/>
    </location>
</feature>
<comment type="caution">
    <text evidence="2">The sequence shown here is derived from an EMBL/GenBank/DDBJ whole genome shotgun (WGS) entry which is preliminary data.</text>
</comment>
<organism evidence="2 3">
    <name type="scientific">Variovorax gossypii</name>
    <dbReference type="NCBI Taxonomy" id="1679495"/>
    <lineage>
        <taxon>Bacteria</taxon>
        <taxon>Pseudomonadati</taxon>
        <taxon>Pseudomonadota</taxon>
        <taxon>Betaproteobacteria</taxon>
        <taxon>Burkholderiales</taxon>
        <taxon>Comamonadaceae</taxon>
        <taxon>Variovorax</taxon>
    </lineage>
</organism>
<keyword evidence="1" id="KW-0732">Signal</keyword>
<name>A0A431TDZ4_9BURK</name>
<gene>
    <name evidence="2" type="ORF">EJP69_25250</name>
</gene>
<accession>A0A431TDZ4</accession>
<sequence length="274" mass="29751">MRWFHRRDALVLSAACAAAALLAASGCGQSQDAPAAAPATPPPQPGSIEITQADIDWFRRSHAEWVGCESGAPAIVPPDMTLEQFGDVLDGGSSPVFDRFVNVAAAFFLHANFVAGHYAFEPPFEQRTAFDVTAEHIRLLQHANWNSFVIDCKRPYGDFTHFEIDMADILGLPITKDAKGLAQIGKDAEKRMNALHADVLPTLQAYIRFARLNPGRYVVPGRGIAQTRGRPLCRPVSATRLAMYQRALQAAGPRSDSRRVAALDEAAAALFALD</sequence>
<evidence type="ECO:0000313" key="3">
    <source>
        <dbReference type="Proteomes" id="UP000267418"/>
    </source>
</evidence>
<feature type="chain" id="PRO_5019577642" evidence="1">
    <location>
        <begin position="24"/>
        <end position="274"/>
    </location>
</feature>
<reference evidence="2 3" key="1">
    <citation type="submission" date="2018-12" db="EMBL/GenBank/DDBJ databases">
        <title>The genome of Variovorax gossypii DSM 100435.</title>
        <authorList>
            <person name="Gao J."/>
            <person name="Sun J."/>
        </authorList>
    </citation>
    <scope>NUCLEOTIDE SEQUENCE [LARGE SCALE GENOMIC DNA]</scope>
    <source>
        <strain evidence="2 3">DSM 100435</strain>
    </source>
</reference>
<dbReference type="RefSeq" id="WP_126473007.1">
    <property type="nucleotide sequence ID" value="NZ_RXOE01000009.1"/>
</dbReference>
<dbReference type="InterPro" id="IPR006311">
    <property type="entry name" value="TAT_signal"/>
</dbReference>
<dbReference type="Proteomes" id="UP000267418">
    <property type="component" value="Unassembled WGS sequence"/>
</dbReference>
<dbReference type="AlphaFoldDB" id="A0A431TDZ4"/>
<protein>
    <submittedName>
        <fullName evidence="2">Uncharacterized protein</fullName>
    </submittedName>
</protein>